<sequence length="212" mass="24895">MVGHPIRSSGYLACKSYLYLVQTTSNKYQQFMELMRYFENKVISLTRLREEVTTLFQEFPHLDVEFQRLVPVYTTGYAYRKYVEGILRCDQILPKDFSQLLKEYKAGRMDLRGSRETLNFVFSNQLELVDGLQFFVTVEAIAFLNVLNEHFTTNSDKLKVIRCREFNRLEVEVQLQRNSGIEFIELFQSDRDFIQEFLTLFGMGTCLGSSGF</sequence>
<dbReference type="Gene3D" id="1.20.1160.11">
    <property type="entry name" value="Paired amphipathic helix"/>
    <property type="match status" value="1"/>
</dbReference>
<keyword evidence="2" id="KW-0539">Nucleus</keyword>
<comment type="subcellular location">
    <subcellularLocation>
        <location evidence="1">Nucleus</location>
    </subcellularLocation>
</comment>
<dbReference type="AlphaFoldDB" id="A0ABD1YCC2"/>
<evidence type="ECO:0000313" key="3">
    <source>
        <dbReference type="EMBL" id="KAL2623332.1"/>
    </source>
</evidence>
<dbReference type="EMBL" id="JBHFFA010000006">
    <property type="protein sequence ID" value="KAL2623332.1"/>
    <property type="molecule type" value="Genomic_DNA"/>
</dbReference>
<dbReference type="Proteomes" id="UP001605036">
    <property type="component" value="Unassembled WGS sequence"/>
</dbReference>
<dbReference type="InterPro" id="IPR036600">
    <property type="entry name" value="PAH_sf"/>
</dbReference>
<protein>
    <submittedName>
        <fullName evidence="3">Uncharacterized protein</fullName>
    </submittedName>
</protein>
<dbReference type="Pfam" id="PF02671">
    <property type="entry name" value="PAH"/>
    <property type="match status" value="1"/>
</dbReference>
<reference evidence="3 4" key="1">
    <citation type="submission" date="2024-09" db="EMBL/GenBank/DDBJ databases">
        <title>Chromosome-scale assembly of Riccia fluitans.</title>
        <authorList>
            <person name="Paukszto L."/>
            <person name="Sawicki J."/>
            <person name="Karawczyk K."/>
            <person name="Piernik-Szablinska J."/>
            <person name="Szczecinska M."/>
            <person name="Mazdziarz M."/>
        </authorList>
    </citation>
    <scope>NUCLEOTIDE SEQUENCE [LARGE SCALE GENOMIC DNA]</scope>
    <source>
        <strain evidence="3">Rf_01</strain>
        <tissue evidence="3">Aerial parts of the thallus</tissue>
    </source>
</reference>
<organism evidence="3 4">
    <name type="scientific">Riccia fluitans</name>
    <dbReference type="NCBI Taxonomy" id="41844"/>
    <lineage>
        <taxon>Eukaryota</taxon>
        <taxon>Viridiplantae</taxon>
        <taxon>Streptophyta</taxon>
        <taxon>Embryophyta</taxon>
        <taxon>Marchantiophyta</taxon>
        <taxon>Marchantiopsida</taxon>
        <taxon>Marchantiidae</taxon>
        <taxon>Marchantiales</taxon>
        <taxon>Ricciaceae</taxon>
        <taxon>Riccia</taxon>
    </lineage>
</organism>
<proteinExistence type="predicted"/>
<name>A0ABD1YCC2_9MARC</name>
<evidence type="ECO:0000256" key="1">
    <source>
        <dbReference type="ARBA" id="ARBA00004123"/>
    </source>
</evidence>
<gene>
    <name evidence="3" type="ORF">R1flu_003537</name>
</gene>
<comment type="caution">
    <text evidence="3">The sequence shown here is derived from an EMBL/GenBank/DDBJ whole genome shotgun (WGS) entry which is preliminary data.</text>
</comment>
<dbReference type="SUPFAM" id="SSF47762">
    <property type="entry name" value="PAH2 domain"/>
    <property type="match status" value="1"/>
</dbReference>
<dbReference type="InterPro" id="IPR003822">
    <property type="entry name" value="PAH"/>
</dbReference>
<evidence type="ECO:0000256" key="2">
    <source>
        <dbReference type="ARBA" id="ARBA00023242"/>
    </source>
</evidence>
<keyword evidence="4" id="KW-1185">Reference proteome</keyword>
<evidence type="ECO:0000313" key="4">
    <source>
        <dbReference type="Proteomes" id="UP001605036"/>
    </source>
</evidence>
<accession>A0ABD1YCC2</accession>
<dbReference type="GO" id="GO:0005634">
    <property type="term" value="C:nucleus"/>
    <property type="evidence" value="ECO:0007669"/>
    <property type="project" value="UniProtKB-SubCell"/>
</dbReference>